<sequence length="110" mass="13090">MSKQLKISKLLQKLNDILMECSNIEDDVFYDYESKPKENEIELFDSENSNNKVINKENVQEYSESEFENILNLRKRKRTWMLSSSENENENILQDHQNEIAADGTNWEKI</sequence>
<reference evidence="1" key="1">
    <citation type="journal article" date="2020" name="G3 (Bethesda)">
        <title>High-Quality Assemblies for Three Invasive Social Wasps from the &lt;i&gt;Vespula&lt;/i&gt; Genus.</title>
        <authorList>
            <person name="Harrop T.W.R."/>
            <person name="Guhlin J."/>
            <person name="McLaughlin G.M."/>
            <person name="Permina E."/>
            <person name="Stockwell P."/>
            <person name="Gilligan J."/>
            <person name="Le Lec M.F."/>
            <person name="Gruber M.A.M."/>
            <person name="Quinn O."/>
            <person name="Lovegrove M."/>
            <person name="Duncan E.J."/>
            <person name="Remnant E.J."/>
            <person name="Van Eeckhoven J."/>
            <person name="Graham B."/>
            <person name="Knapp R.A."/>
            <person name="Langford K.W."/>
            <person name="Kronenberg Z."/>
            <person name="Press M.O."/>
            <person name="Eacker S.M."/>
            <person name="Wilson-Rankin E.E."/>
            <person name="Purcell J."/>
            <person name="Lester P.J."/>
            <person name="Dearden P.K."/>
        </authorList>
    </citation>
    <scope>NUCLEOTIDE SEQUENCE</scope>
    <source>
        <strain evidence="1">Marl-1</strain>
    </source>
</reference>
<evidence type="ECO:0000313" key="2">
    <source>
        <dbReference type="Proteomes" id="UP000614350"/>
    </source>
</evidence>
<protein>
    <submittedName>
        <fullName evidence="1">Uncharacterized protein</fullName>
    </submittedName>
</protein>
<accession>A0A834JG53</accession>
<organism evidence="1 2">
    <name type="scientific">Vespula vulgaris</name>
    <name type="common">Yellow jacket</name>
    <name type="synonym">Wasp</name>
    <dbReference type="NCBI Taxonomy" id="7454"/>
    <lineage>
        <taxon>Eukaryota</taxon>
        <taxon>Metazoa</taxon>
        <taxon>Ecdysozoa</taxon>
        <taxon>Arthropoda</taxon>
        <taxon>Hexapoda</taxon>
        <taxon>Insecta</taxon>
        <taxon>Pterygota</taxon>
        <taxon>Neoptera</taxon>
        <taxon>Endopterygota</taxon>
        <taxon>Hymenoptera</taxon>
        <taxon>Apocrita</taxon>
        <taxon>Aculeata</taxon>
        <taxon>Vespoidea</taxon>
        <taxon>Vespidae</taxon>
        <taxon>Vespinae</taxon>
        <taxon>Vespula</taxon>
    </lineage>
</organism>
<gene>
    <name evidence="1" type="ORF">HZH66_010526</name>
</gene>
<keyword evidence="2" id="KW-1185">Reference proteome</keyword>
<proteinExistence type="predicted"/>
<name>A0A834JG53_VESVU</name>
<dbReference type="EMBL" id="JACSEA010000012">
    <property type="protein sequence ID" value="KAF7387759.1"/>
    <property type="molecule type" value="Genomic_DNA"/>
</dbReference>
<comment type="caution">
    <text evidence="1">The sequence shown here is derived from an EMBL/GenBank/DDBJ whole genome shotgun (WGS) entry which is preliminary data.</text>
</comment>
<dbReference type="AlphaFoldDB" id="A0A834JG53"/>
<dbReference type="Proteomes" id="UP000614350">
    <property type="component" value="Unassembled WGS sequence"/>
</dbReference>
<evidence type="ECO:0000313" key="1">
    <source>
        <dbReference type="EMBL" id="KAF7387759.1"/>
    </source>
</evidence>